<dbReference type="InterPro" id="IPR006166">
    <property type="entry name" value="ERCC4_domain"/>
</dbReference>
<dbReference type="CDD" id="cd20075">
    <property type="entry name" value="XPF_nuclease_XPF_arch"/>
    <property type="match status" value="1"/>
</dbReference>
<feature type="domain" description="ERCC4" evidence="1">
    <location>
        <begin position="26"/>
        <end position="114"/>
    </location>
</feature>
<dbReference type="SUPFAM" id="SSF52980">
    <property type="entry name" value="Restriction endonuclease-like"/>
    <property type="match status" value="1"/>
</dbReference>
<dbReference type="AlphaFoldDB" id="X1RJG3"/>
<protein>
    <recommendedName>
        <fullName evidence="1">ERCC4 domain-containing protein</fullName>
    </recommendedName>
</protein>
<dbReference type="EMBL" id="BARV01033961">
    <property type="protein sequence ID" value="GAI55699.1"/>
    <property type="molecule type" value="Genomic_DNA"/>
</dbReference>
<dbReference type="Pfam" id="PF14520">
    <property type="entry name" value="HHH_5"/>
    <property type="match status" value="1"/>
</dbReference>
<proteinExistence type="predicted"/>
<feature type="non-terminal residue" evidence="2">
    <location>
        <position position="1"/>
    </location>
</feature>
<dbReference type="Pfam" id="PF02732">
    <property type="entry name" value="ERCC4"/>
    <property type="match status" value="1"/>
</dbReference>
<gene>
    <name evidence="2" type="ORF">S06H3_53277</name>
</gene>
<sequence>DGVIWDEGEWEPYATSKSYTLSVGDGSKNVYIRVRDSVGDFLQSIVDKRLLSQAKQLSETFERPVLILEGRSLHSRRKIHPNAIRGALAALVVEFNIPILPTRDEKETALILVAIARREQVGEAREVAIRGEPKSLALPEQQRFVVEGLPGVSAVLAKRLLEHFGTVERVIAASEDELRQVRGIGREKAKKIKLVLNSRYEVSES</sequence>
<dbReference type="GO" id="GO:0006259">
    <property type="term" value="P:DNA metabolic process"/>
    <property type="evidence" value="ECO:0007669"/>
    <property type="project" value="UniProtKB-ARBA"/>
</dbReference>
<dbReference type="SUPFAM" id="SSF47781">
    <property type="entry name" value="RuvA domain 2-like"/>
    <property type="match status" value="1"/>
</dbReference>
<dbReference type="InterPro" id="IPR010994">
    <property type="entry name" value="RuvA_2-like"/>
</dbReference>
<dbReference type="Gene3D" id="3.40.50.10130">
    <property type="match status" value="1"/>
</dbReference>
<dbReference type="Gene3D" id="1.10.150.20">
    <property type="entry name" value="5' to 3' exonuclease, C-terminal subdomain"/>
    <property type="match status" value="1"/>
</dbReference>
<accession>X1RJG3</accession>
<reference evidence="2" key="1">
    <citation type="journal article" date="2014" name="Front. Microbiol.">
        <title>High frequency of phylogenetically diverse reductive dehalogenase-homologous genes in deep subseafloor sedimentary metagenomes.</title>
        <authorList>
            <person name="Kawai M."/>
            <person name="Futagami T."/>
            <person name="Toyoda A."/>
            <person name="Takaki Y."/>
            <person name="Nishi S."/>
            <person name="Hori S."/>
            <person name="Arai W."/>
            <person name="Tsubouchi T."/>
            <person name="Morono Y."/>
            <person name="Uchiyama I."/>
            <person name="Ito T."/>
            <person name="Fujiyama A."/>
            <person name="Inagaki F."/>
            <person name="Takami H."/>
        </authorList>
    </citation>
    <scope>NUCLEOTIDE SEQUENCE</scope>
    <source>
        <strain evidence="2">Expedition CK06-06</strain>
    </source>
</reference>
<dbReference type="GO" id="GO:0003677">
    <property type="term" value="F:DNA binding"/>
    <property type="evidence" value="ECO:0007669"/>
    <property type="project" value="InterPro"/>
</dbReference>
<organism evidence="2">
    <name type="scientific">marine sediment metagenome</name>
    <dbReference type="NCBI Taxonomy" id="412755"/>
    <lineage>
        <taxon>unclassified sequences</taxon>
        <taxon>metagenomes</taxon>
        <taxon>ecological metagenomes</taxon>
    </lineage>
</organism>
<comment type="caution">
    <text evidence="2">The sequence shown here is derived from an EMBL/GenBank/DDBJ whole genome shotgun (WGS) entry which is preliminary data.</text>
</comment>
<dbReference type="GO" id="GO:0004518">
    <property type="term" value="F:nuclease activity"/>
    <property type="evidence" value="ECO:0007669"/>
    <property type="project" value="InterPro"/>
</dbReference>
<evidence type="ECO:0000259" key="1">
    <source>
        <dbReference type="Pfam" id="PF02732"/>
    </source>
</evidence>
<dbReference type="InterPro" id="IPR011335">
    <property type="entry name" value="Restrct_endonuc-II-like"/>
</dbReference>
<evidence type="ECO:0000313" key="2">
    <source>
        <dbReference type="EMBL" id="GAI55699.1"/>
    </source>
</evidence>
<name>X1RJG3_9ZZZZ</name>